<dbReference type="EMBL" id="BSPC01000007">
    <property type="protein sequence ID" value="GLS17879.1"/>
    <property type="molecule type" value="Genomic_DNA"/>
</dbReference>
<evidence type="ECO:0000313" key="2">
    <source>
        <dbReference type="Proteomes" id="UP001156882"/>
    </source>
</evidence>
<comment type="caution">
    <text evidence="1">The sequence shown here is derived from an EMBL/GenBank/DDBJ whole genome shotgun (WGS) entry which is preliminary data.</text>
</comment>
<evidence type="ECO:0000313" key="1">
    <source>
        <dbReference type="EMBL" id="GLS17879.1"/>
    </source>
</evidence>
<accession>A0ABQ6CGN8</accession>
<dbReference type="Proteomes" id="UP001156882">
    <property type="component" value="Unassembled WGS sequence"/>
</dbReference>
<gene>
    <name evidence="1" type="ORF">GCM10007874_08950</name>
</gene>
<dbReference type="RefSeq" id="WP_284310713.1">
    <property type="nucleotide sequence ID" value="NZ_BSPC01000007.1"/>
</dbReference>
<sequence length="109" mass="11659">MPDLTVQFDDLPLIHINGMTAATVDGAADIEMRSSPRDWEVVAIRLNGWLPGLRKGAFAAIGQADPWFFEIANAIGVNLALSGAIERGLAGALARPSAYDRARDLREAA</sequence>
<protein>
    <submittedName>
        <fullName evidence="1">Uncharacterized protein</fullName>
    </submittedName>
</protein>
<proteinExistence type="predicted"/>
<keyword evidence="2" id="KW-1185">Reference proteome</keyword>
<organism evidence="1 2">
    <name type="scientific">Labrys miyagiensis</name>
    <dbReference type="NCBI Taxonomy" id="346912"/>
    <lineage>
        <taxon>Bacteria</taxon>
        <taxon>Pseudomonadati</taxon>
        <taxon>Pseudomonadota</taxon>
        <taxon>Alphaproteobacteria</taxon>
        <taxon>Hyphomicrobiales</taxon>
        <taxon>Xanthobacteraceae</taxon>
        <taxon>Labrys</taxon>
    </lineage>
</organism>
<name>A0ABQ6CGN8_9HYPH</name>
<reference evidence="2" key="1">
    <citation type="journal article" date="2019" name="Int. J. Syst. Evol. Microbiol.">
        <title>The Global Catalogue of Microorganisms (GCM) 10K type strain sequencing project: providing services to taxonomists for standard genome sequencing and annotation.</title>
        <authorList>
            <consortium name="The Broad Institute Genomics Platform"/>
            <consortium name="The Broad Institute Genome Sequencing Center for Infectious Disease"/>
            <person name="Wu L."/>
            <person name="Ma J."/>
        </authorList>
    </citation>
    <scope>NUCLEOTIDE SEQUENCE [LARGE SCALE GENOMIC DNA]</scope>
    <source>
        <strain evidence="2">NBRC 101365</strain>
    </source>
</reference>